<keyword evidence="2" id="KW-1185">Reference proteome</keyword>
<accession>A0ACB8ZS86</accession>
<dbReference type="EMBL" id="CM042016">
    <property type="protein sequence ID" value="KAI3700083.1"/>
    <property type="molecule type" value="Genomic_DNA"/>
</dbReference>
<proteinExistence type="predicted"/>
<name>A0ACB8ZS86_CICIN</name>
<reference evidence="2" key="1">
    <citation type="journal article" date="2022" name="Mol. Ecol. Resour.">
        <title>The genomes of chicory, endive, great burdock and yacon provide insights into Asteraceae palaeo-polyploidization history and plant inulin production.</title>
        <authorList>
            <person name="Fan W."/>
            <person name="Wang S."/>
            <person name="Wang H."/>
            <person name="Wang A."/>
            <person name="Jiang F."/>
            <person name="Liu H."/>
            <person name="Zhao H."/>
            <person name="Xu D."/>
            <person name="Zhang Y."/>
        </authorList>
    </citation>
    <scope>NUCLEOTIDE SEQUENCE [LARGE SCALE GENOMIC DNA]</scope>
    <source>
        <strain evidence="2">cv. Punajuju</strain>
    </source>
</reference>
<evidence type="ECO:0000313" key="1">
    <source>
        <dbReference type="EMBL" id="KAI3700083.1"/>
    </source>
</evidence>
<reference evidence="1 2" key="2">
    <citation type="journal article" date="2022" name="Mol. Ecol. Resour.">
        <title>The genomes of chicory, endive, great burdock and yacon provide insights into Asteraceae paleo-polyploidization history and plant inulin production.</title>
        <authorList>
            <person name="Fan W."/>
            <person name="Wang S."/>
            <person name="Wang H."/>
            <person name="Wang A."/>
            <person name="Jiang F."/>
            <person name="Liu H."/>
            <person name="Zhao H."/>
            <person name="Xu D."/>
            <person name="Zhang Y."/>
        </authorList>
    </citation>
    <scope>NUCLEOTIDE SEQUENCE [LARGE SCALE GENOMIC DNA]</scope>
    <source>
        <strain evidence="2">cv. Punajuju</strain>
        <tissue evidence="1">Leaves</tissue>
    </source>
</reference>
<dbReference type="Proteomes" id="UP001055811">
    <property type="component" value="Linkage Group LG08"/>
</dbReference>
<organism evidence="1 2">
    <name type="scientific">Cichorium intybus</name>
    <name type="common">Chicory</name>
    <dbReference type="NCBI Taxonomy" id="13427"/>
    <lineage>
        <taxon>Eukaryota</taxon>
        <taxon>Viridiplantae</taxon>
        <taxon>Streptophyta</taxon>
        <taxon>Embryophyta</taxon>
        <taxon>Tracheophyta</taxon>
        <taxon>Spermatophyta</taxon>
        <taxon>Magnoliopsida</taxon>
        <taxon>eudicotyledons</taxon>
        <taxon>Gunneridae</taxon>
        <taxon>Pentapetalae</taxon>
        <taxon>asterids</taxon>
        <taxon>campanulids</taxon>
        <taxon>Asterales</taxon>
        <taxon>Asteraceae</taxon>
        <taxon>Cichorioideae</taxon>
        <taxon>Cichorieae</taxon>
        <taxon>Cichoriinae</taxon>
        <taxon>Cichorium</taxon>
    </lineage>
</organism>
<gene>
    <name evidence="1" type="ORF">L2E82_44699</name>
</gene>
<protein>
    <submittedName>
        <fullName evidence="1">Uncharacterized protein</fullName>
    </submittedName>
</protein>
<sequence length="269" mass="30917">MATFSKLANALKCTEELTNVGQKQEIHCKLFMILLHQRGVSHVEGVSRIDLKEKYSQDSAFKSNCKLSFMVLITIINSGSWNVKTEKMTPLCCYHIDFFIQWLPKYLRDAANKIMALLGDYDAIHVRRCDILKTRKDRFGVDRTLHPHLDRDTSPQFVCSFKAMNFFAGLLLLFMHEENAFWCVVCPAVHAAVEERSKGLLLLKENEINRAGVKLSNAILQRTDSEFTNEDELYIGVSKEVEINSLPDLQYQILWLKNELCTMLDCSTQ</sequence>
<comment type="caution">
    <text evidence="1">The sequence shown here is derived from an EMBL/GenBank/DDBJ whole genome shotgun (WGS) entry which is preliminary data.</text>
</comment>
<evidence type="ECO:0000313" key="2">
    <source>
        <dbReference type="Proteomes" id="UP001055811"/>
    </source>
</evidence>